<sequence>MKRLIVSINRERCIGCGKCVEACLAKALAIIDGRAMLINERMCDGFGSCIAVCPSHAIELVYREAEPFDNSILRSLTLDKLLKNLELTSRSLLRNTP</sequence>
<dbReference type="Pfam" id="PF14697">
    <property type="entry name" value="Fer4_21"/>
    <property type="match status" value="1"/>
</dbReference>
<dbReference type="GO" id="GO:0051539">
    <property type="term" value="F:4 iron, 4 sulfur cluster binding"/>
    <property type="evidence" value="ECO:0007669"/>
    <property type="project" value="UniProtKB-KW"/>
</dbReference>
<keyword evidence="10" id="KW-1185">Reference proteome</keyword>
<keyword evidence="5" id="KW-0249">Electron transport</keyword>
<reference evidence="9 10" key="1">
    <citation type="journal article" date="2010" name="Stand. Genomic Sci.">
        <title>Complete genome sequence of Ignisphaera aggregans type strain (AQ1.S1).</title>
        <authorList>
            <person name="Goker M."/>
            <person name="Held B."/>
            <person name="Lapidus A."/>
            <person name="Nolan M."/>
            <person name="Spring S."/>
            <person name="Yasawong M."/>
            <person name="Lucas S."/>
            <person name="Glavina Del Rio T."/>
            <person name="Tice H."/>
            <person name="Cheng J.F."/>
            <person name="Goodwin L."/>
            <person name="Tapia R."/>
            <person name="Pitluck S."/>
            <person name="Liolios K."/>
            <person name="Ivanova N."/>
            <person name="Mavromatis K."/>
            <person name="Mikhailova N."/>
            <person name="Pati A."/>
            <person name="Chen A."/>
            <person name="Palaniappan K."/>
            <person name="Brambilla E."/>
            <person name="Land M."/>
            <person name="Hauser L."/>
            <person name="Chang Y.J."/>
            <person name="Jeffries C.D."/>
            <person name="Brettin T."/>
            <person name="Detter J.C."/>
            <person name="Han C."/>
            <person name="Rohde M."/>
            <person name="Sikorski J."/>
            <person name="Woyke T."/>
            <person name="Bristow J."/>
            <person name="Eisen J.A."/>
            <person name="Markowitz V."/>
            <person name="Hugenholtz P."/>
            <person name="Kyrpides N.C."/>
            <person name="Klenk H.P."/>
        </authorList>
    </citation>
    <scope>NUCLEOTIDE SEQUENCE [LARGE SCALE GENOMIC DNA]</scope>
    <source>
        <strain evidence="10">DSM 17230 / JCM 13409 / AQ1.S1</strain>
    </source>
</reference>
<evidence type="ECO:0000256" key="7">
    <source>
        <dbReference type="ARBA" id="ARBA00023014"/>
    </source>
</evidence>
<dbReference type="InterPro" id="IPR017896">
    <property type="entry name" value="4Fe4S_Fe-S-bd"/>
</dbReference>
<evidence type="ECO:0000256" key="4">
    <source>
        <dbReference type="ARBA" id="ARBA00022737"/>
    </source>
</evidence>
<evidence type="ECO:0000256" key="6">
    <source>
        <dbReference type="ARBA" id="ARBA00023004"/>
    </source>
</evidence>
<dbReference type="EMBL" id="CP002098">
    <property type="protein sequence ID" value="ADM28157.1"/>
    <property type="molecule type" value="Genomic_DNA"/>
</dbReference>
<dbReference type="PANTHER" id="PTHR43687">
    <property type="entry name" value="ADENYLYLSULFATE REDUCTASE, BETA SUBUNIT"/>
    <property type="match status" value="1"/>
</dbReference>
<organism evidence="9 10">
    <name type="scientific">Ignisphaera aggregans (strain DSM 17230 / JCM 13409 / AQ1.S1)</name>
    <dbReference type="NCBI Taxonomy" id="583356"/>
    <lineage>
        <taxon>Archaea</taxon>
        <taxon>Thermoproteota</taxon>
        <taxon>Thermoprotei</taxon>
        <taxon>Desulfurococcales</taxon>
        <taxon>Desulfurococcaceae</taxon>
        <taxon>Ignisphaera</taxon>
    </lineage>
</organism>
<keyword evidence="3" id="KW-0479">Metal-binding</keyword>
<dbReference type="Proteomes" id="UP000001304">
    <property type="component" value="Chromosome"/>
</dbReference>
<dbReference type="AlphaFoldDB" id="E0SQ26"/>
<dbReference type="PROSITE" id="PS51379">
    <property type="entry name" value="4FE4S_FER_2"/>
    <property type="match status" value="2"/>
</dbReference>
<name>E0SQ26_IGNAA</name>
<feature type="domain" description="4Fe-4S ferredoxin-type" evidence="8">
    <location>
        <begin position="4"/>
        <end position="33"/>
    </location>
</feature>
<keyword evidence="6" id="KW-0408">Iron</keyword>
<evidence type="ECO:0000256" key="1">
    <source>
        <dbReference type="ARBA" id="ARBA00022448"/>
    </source>
</evidence>
<feature type="domain" description="4Fe-4S ferredoxin-type" evidence="8">
    <location>
        <begin position="34"/>
        <end position="63"/>
    </location>
</feature>
<dbReference type="PANTHER" id="PTHR43687:SF6">
    <property type="entry name" value="L-ASPARTATE SEMIALDEHYDE SULFURTRANSFERASE IRON-SULFUR SUBUNIT"/>
    <property type="match status" value="1"/>
</dbReference>
<dbReference type="InterPro" id="IPR050572">
    <property type="entry name" value="Fe-S_Ferredoxin"/>
</dbReference>
<evidence type="ECO:0000256" key="2">
    <source>
        <dbReference type="ARBA" id="ARBA00022485"/>
    </source>
</evidence>
<keyword evidence="7" id="KW-0411">Iron-sulfur</keyword>
<dbReference type="HOGENOM" id="CLU_2340121_0_0_2"/>
<evidence type="ECO:0000256" key="3">
    <source>
        <dbReference type="ARBA" id="ARBA00022723"/>
    </source>
</evidence>
<dbReference type="SUPFAM" id="SSF54862">
    <property type="entry name" value="4Fe-4S ferredoxins"/>
    <property type="match status" value="1"/>
</dbReference>
<accession>E0SQ26</accession>
<proteinExistence type="predicted"/>
<protein>
    <submittedName>
        <fullName evidence="9">4Fe-4S ferredoxin iron-sulfur binding domain protein</fullName>
    </submittedName>
</protein>
<keyword evidence="4" id="KW-0677">Repeat</keyword>
<dbReference type="Gene3D" id="3.30.70.20">
    <property type="match status" value="2"/>
</dbReference>
<evidence type="ECO:0000313" key="10">
    <source>
        <dbReference type="Proteomes" id="UP000001304"/>
    </source>
</evidence>
<gene>
    <name evidence="9" type="ordered locus">Igag_1354</name>
</gene>
<dbReference type="STRING" id="583356.Igag_1354"/>
<dbReference type="GO" id="GO:0046872">
    <property type="term" value="F:metal ion binding"/>
    <property type="evidence" value="ECO:0007669"/>
    <property type="project" value="UniProtKB-KW"/>
</dbReference>
<dbReference type="BioCyc" id="IAGG583356:GHAH-1337-MONOMER"/>
<evidence type="ECO:0000256" key="5">
    <source>
        <dbReference type="ARBA" id="ARBA00022982"/>
    </source>
</evidence>
<dbReference type="KEGG" id="iag:Igag_1354"/>
<evidence type="ECO:0000259" key="8">
    <source>
        <dbReference type="PROSITE" id="PS51379"/>
    </source>
</evidence>
<keyword evidence="1" id="KW-0813">Transport</keyword>
<evidence type="ECO:0000313" key="9">
    <source>
        <dbReference type="EMBL" id="ADM28157.1"/>
    </source>
</evidence>
<keyword evidence="2" id="KW-0004">4Fe-4S</keyword>